<protein>
    <submittedName>
        <fullName evidence="2">Uncharacterized protein</fullName>
    </submittedName>
</protein>
<dbReference type="PANTHER" id="PTHR13650:SF1">
    <property type="entry name" value="CLEAVAGE AND POLYADENYLATION SPECIFICITY FACTOR SUBUNIT 1"/>
    <property type="match status" value="1"/>
</dbReference>
<dbReference type="AlphaFoldDB" id="S8CBB5"/>
<organism evidence="2 3">
    <name type="scientific">Genlisea aurea</name>
    <dbReference type="NCBI Taxonomy" id="192259"/>
    <lineage>
        <taxon>Eukaryota</taxon>
        <taxon>Viridiplantae</taxon>
        <taxon>Streptophyta</taxon>
        <taxon>Embryophyta</taxon>
        <taxon>Tracheophyta</taxon>
        <taxon>Spermatophyta</taxon>
        <taxon>Magnoliopsida</taxon>
        <taxon>eudicotyledons</taxon>
        <taxon>Gunneridae</taxon>
        <taxon>Pentapetalae</taxon>
        <taxon>asterids</taxon>
        <taxon>lamiids</taxon>
        <taxon>Lamiales</taxon>
        <taxon>Lentibulariaceae</taxon>
        <taxon>Genlisea</taxon>
    </lineage>
</organism>
<reference evidence="2 3" key="1">
    <citation type="journal article" date="2013" name="BMC Genomics">
        <title>The miniature genome of a carnivorous plant Genlisea aurea contains a low number of genes and short non-coding sequences.</title>
        <authorList>
            <person name="Leushkin E.V."/>
            <person name="Sutormin R.A."/>
            <person name="Nabieva E.R."/>
            <person name="Penin A.A."/>
            <person name="Kondrashov A.S."/>
            <person name="Logacheva M.D."/>
        </authorList>
    </citation>
    <scope>NUCLEOTIDE SEQUENCE [LARGE SCALE GENOMIC DNA]</scope>
</reference>
<feature type="non-terminal residue" evidence="2">
    <location>
        <position position="1"/>
    </location>
</feature>
<proteinExistence type="predicted"/>
<dbReference type="OrthoDB" id="2018754at2759"/>
<evidence type="ECO:0000313" key="3">
    <source>
        <dbReference type="Proteomes" id="UP000015453"/>
    </source>
</evidence>
<feature type="region of interest" description="Disordered" evidence="1">
    <location>
        <begin position="56"/>
        <end position="76"/>
    </location>
</feature>
<dbReference type="PANTHER" id="PTHR13650">
    <property type="entry name" value="SPATACSIN"/>
    <property type="match status" value="1"/>
</dbReference>
<sequence length="755" mass="84489">LKKWGLSEFPYNPSHFKEGFISPTRRLLLLLSYDSEGLLLPLAKGLRICLNDSKTTGSRTLSDPHRNKSTSRKNISGSSEALELGAGYEIVSNDSESTLAFFSDVDSVAWGLIGTEGASLDDPFQELLFISGKHGVFVHAFSHFGNLKEAESSVKESDVGQGMWVEWGPLMTFSYPMFSVRSQSSDEECSSSLLSEKMEDHPDRSVNSKVWMHTFLAEAEQLTLDDVVYTKFPKKTLFPNNVVVSFRILNFHLQFPDFLSRASSTSFDMENKVVDNIDISYMDLLEPACGDALTSTYSCVKIFSDSSSEFVGFALSMVSPEHASSNFVNNQSCKKFVVVARILYWGLKWMYSVRLGDSMDNIEFDWIDFTFSYSFLICLSKSGFISLYGAVTGAYVGQFDVSNARSLGYCLIQRPNNDSYILDGASQPACHQNGGLISRRRFKRLHALPHSLFLGVMDEYGVVYVFLLDVHVLDEQFFTQNALLSPCHLEPGILSQWNICSADIGLPRVLRIPQGESGSKMQCRSTCFPGNALDKEYLISDENQTSQLGSHIIKSSGETKIRSQKVMVAQTMRKVFLPLSGFSEDDIVSFSPFGITRLIKRDGCEKKLYKVVHTDLQLDVMVENESSMQLWQTSSSETVGCIFDGFLYLVTKEGISVVLPSISVSPKSFPVEDLRYGLANGSSHDTCGAGDLFGVHPNKKRSPHWKIDVLDRVIIYDGPEVAERLSLENEWDLGMARIRHLQLALHYLVFDQIQK</sequence>
<feature type="non-terminal residue" evidence="2">
    <location>
        <position position="755"/>
    </location>
</feature>
<dbReference type="Proteomes" id="UP000015453">
    <property type="component" value="Unassembled WGS sequence"/>
</dbReference>
<comment type="caution">
    <text evidence="2">The sequence shown here is derived from an EMBL/GenBank/DDBJ whole genome shotgun (WGS) entry which is preliminary data.</text>
</comment>
<dbReference type="GO" id="GO:0005737">
    <property type="term" value="C:cytoplasm"/>
    <property type="evidence" value="ECO:0007669"/>
    <property type="project" value="TreeGrafter"/>
</dbReference>
<evidence type="ECO:0000313" key="2">
    <source>
        <dbReference type="EMBL" id="EPS61671.1"/>
    </source>
</evidence>
<dbReference type="EMBL" id="AUSU01006671">
    <property type="protein sequence ID" value="EPS61671.1"/>
    <property type="molecule type" value="Genomic_DNA"/>
</dbReference>
<evidence type="ECO:0000256" key="1">
    <source>
        <dbReference type="SAM" id="MobiDB-lite"/>
    </source>
</evidence>
<name>S8CBB5_9LAMI</name>
<accession>S8CBB5</accession>
<dbReference type="InterPro" id="IPR028103">
    <property type="entry name" value="Spatacsin"/>
</dbReference>
<keyword evidence="3" id="KW-1185">Reference proteome</keyword>
<gene>
    <name evidence="2" type="ORF">M569_13124</name>
</gene>